<dbReference type="GO" id="GO:0008448">
    <property type="term" value="F:N-acetylglucosamine-6-phosphate deacetylase activity"/>
    <property type="evidence" value="ECO:0007669"/>
    <property type="project" value="TreeGrafter"/>
</dbReference>
<proteinExistence type="predicted"/>
<evidence type="ECO:0000313" key="3">
    <source>
        <dbReference type="EMBL" id="CAB4565523.1"/>
    </source>
</evidence>
<gene>
    <name evidence="3" type="ORF">UFOPK1650_00438</name>
</gene>
<evidence type="ECO:0000256" key="1">
    <source>
        <dbReference type="ARBA" id="ARBA00022801"/>
    </source>
</evidence>
<accession>A0A6J6DTM2</accession>
<keyword evidence="1" id="KW-0378">Hydrolase</keyword>
<name>A0A6J6DTM2_9ZZZZ</name>
<dbReference type="PANTHER" id="PTHR11113">
    <property type="entry name" value="N-ACETYLGLUCOSAMINE-6-PHOSPHATE DEACETYLASE"/>
    <property type="match status" value="1"/>
</dbReference>
<dbReference type="GO" id="GO:0006046">
    <property type="term" value="P:N-acetylglucosamine catabolic process"/>
    <property type="evidence" value="ECO:0007669"/>
    <property type="project" value="TreeGrafter"/>
</dbReference>
<evidence type="ECO:0000259" key="2">
    <source>
        <dbReference type="Pfam" id="PF01979"/>
    </source>
</evidence>
<organism evidence="3">
    <name type="scientific">freshwater metagenome</name>
    <dbReference type="NCBI Taxonomy" id="449393"/>
    <lineage>
        <taxon>unclassified sequences</taxon>
        <taxon>metagenomes</taxon>
        <taxon>ecological metagenomes</taxon>
    </lineage>
</organism>
<dbReference type="Gene3D" id="3.20.20.140">
    <property type="entry name" value="Metal-dependent hydrolases"/>
    <property type="match status" value="1"/>
</dbReference>
<feature type="domain" description="Amidohydrolase-related" evidence="2">
    <location>
        <begin position="59"/>
        <end position="305"/>
    </location>
</feature>
<dbReference type="InterPro" id="IPR032466">
    <property type="entry name" value="Metal_Hydrolase"/>
</dbReference>
<dbReference type="EMBL" id="CAEZTJ010000045">
    <property type="protein sequence ID" value="CAB4565523.1"/>
    <property type="molecule type" value="Genomic_DNA"/>
</dbReference>
<sequence>MISWQMVSHDETGALPFFTDLHTNGQDEIDLLTAASVEEIHVLGRALYRQGTIAYQPSLITAPINQTLNAISLIESARRERGDDEAEILGIHLEGPFLSPEMAGVHPREFLRLPDKEVISRYLAAGTISMVTIAPELPGAMEMISFLKAMGVKVSLGHSSADREVARKAFSFGATFVTHIYNRLSSDLVEVALNESEATLMLIADGSHVTGDRIVDLFERAGERVVATTDSISIKNLGDHEVVIRDGAAFRTDGTKAGSIATMRSLWERIATLVNPESATAACGARPATLMGRPELATLEFGYPAQRAFTT</sequence>
<dbReference type="PANTHER" id="PTHR11113:SF14">
    <property type="entry name" value="N-ACETYLGLUCOSAMINE-6-PHOSPHATE DEACETYLASE"/>
    <property type="match status" value="1"/>
</dbReference>
<dbReference type="AlphaFoldDB" id="A0A6J6DTM2"/>
<dbReference type="Pfam" id="PF01979">
    <property type="entry name" value="Amidohydro_1"/>
    <property type="match status" value="1"/>
</dbReference>
<protein>
    <submittedName>
        <fullName evidence="3">Unannotated protein</fullName>
    </submittedName>
</protein>
<dbReference type="SUPFAM" id="SSF51556">
    <property type="entry name" value="Metallo-dependent hydrolases"/>
    <property type="match status" value="1"/>
</dbReference>
<dbReference type="InterPro" id="IPR006680">
    <property type="entry name" value="Amidohydro-rel"/>
</dbReference>
<reference evidence="3" key="1">
    <citation type="submission" date="2020-05" db="EMBL/GenBank/DDBJ databases">
        <authorList>
            <person name="Chiriac C."/>
            <person name="Salcher M."/>
            <person name="Ghai R."/>
            <person name="Kavagutti S V."/>
        </authorList>
    </citation>
    <scope>NUCLEOTIDE SEQUENCE</scope>
</reference>